<sequence length="113" mass="12944">MQLFHAVSEQLWMRCSLIRPFSVVKVEPCQQHSVECEVEVLWSNDSPPPLIIINHENASLSVSQEREREEAENIAEGQTRDFVYRNWTGTLDWSGANAFAWKNCAIATRPPSK</sequence>
<evidence type="ECO:0000313" key="2">
    <source>
        <dbReference type="Proteomes" id="UP001558632"/>
    </source>
</evidence>
<gene>
    <name evidence="1" type="ORF">TSPI_07108</name>
</gene>
<comment type="caution">
    <text evidence="1">The sequence shown here is derived from an EMBL/GenBank/DDBJ whole genome shotgun (WGS) entry which is preliminary data.</text>
</comment>
<name>A0ABR3KJS6_TRISP</name>
<evidence type="ECO:0000313" key="1">
    <source>
        <dbReference type="EMBL" id="KAL1238817.1"/>
    </source>
</evidence>
<reference evidence="1 2" key="1">
    <citation type="submission" date="2024-07" db="EMBL/GenBank/DDBJ databases">
        <title>Enhanced genomic and transcriptomic resources for Trichinella pseudospiralis and T. spiralis underpin the discovery of pronounced molecular differences between stages and species.</title>
        <authorList>
            <person name="Pasi K.K."/>
            <person name="La Rosa G."/>
            <person name="Gomez-Morales M.A."/>
            <person name="Tosini F."/>
            <person name="Sumanam S."/>
            <person name="Young N.D."/>
            <person name="Chang B.C."/>
            <person name="Robin G.B."/>
        </authorList>
    </citation>
    <scope>NUCLEOTIDE SEQUENCE [LARGE SCALE GENOMIC DNA]</scope>
    <source>
        <strain evidence="1">ISS534</strain>
    </source>
</reference>
<keyword evidence="2" id="KW-1185">Reference proteome</keyword>
<accession>A0ABR3KJS6</accession>
<dbReference type="Proteomes" id="UP001558632">
    <property type="component" value="Unassembled WGS sequence"/>
</dbReference>
<proteinExistence type="predicted"/>
<dbReference type="EMBL" id="JBEUSY010000271">
    <property type="protein sequence ID" value="KAL1238817.1"/>
    <property type="molecule type" value="Genomic_DNA"/>
</dbReference>
<organism evidence="1 2">
    <name type="scientific">Trichinella spiralis</name>
    <name type="common">Trichina worm</name>
    <dbReference type="NCBI Taxonomy" id="6334"/>
    <lineage>
        <taxon>Eukaryota</taxon>
        <taxon>Metazoa</taxon>
        <taxon>Ecdysozoa</taxon>
        <taxon>Nematoda</taxon>
        <taxon>Enoplea</taxon>
        <taxon>Dorylaimia</taxon>
        <taxon>Trichinellida</taxon>
        <taxon>Trichinellidae</taxon>
        <taxon>Trichinella</taxon>
    </lineage>
</organism>
<protein>
    <submittedName>
        <fullName evidence="1">Acetyl-coenzyme A synthetase</fullName>
    </submittedName>
</protein>